<dbReference type="Proteomes" id="UP000184184">
    <property type="component" value="Unassembled WGS sequence"/>
</dbReference>
<feature type="chain" id="PRO_5012003146" evidence="1">
    <location>
        <begin position="25"/>
        <end position="282"/>
    </location>
</feature>
<dbReference type="InterPro" id="IPR050583">
    <property type="entry name" value="Mycobacterial_A85_antigen"/>
</dbReference>
<evidence type="ECO:0000313" key="2">
    <source>
        <dbReference type="EMBL" id="SHN30704.1"/>
    </source>
</evidence>
<gene>
    <name evidence="2" type="ORF">SAMN05216179_3201</name>
</gene>
<dbReference type="PANTHER" id="PTHR48098">
    <property type="entry name" value="ENTEROCHELIN ESTERASE-RELATED"/>
    <property type="match status" value="1"/>
</dbReference>
<evidence type="ECO:0000313" key="3">
    <source>
        <dbReference type="Proteomes" id="UP000184184"/>
    </source>
</evidence>
<organism evidence="2 3">
    <name type="scientific">Gracilibacillus kekensis</name>
    <dbReference type="NCBI Taxonomy" id="1027249"/>
    <lineage>
        <taxon>Bacteria</taxon>
        <taxon>Bacillati</taxon>
        <taxon>Bacillota</taxon>
        <taxon>Bacilli</taxon>
        <taxon>Bacillales</taxon>
        <taxon>Bacillaceae</taxon>
        <taxon>Gracilibacillus</taxon>
    </lineage>
</organism>
<dbReference type="InterPro" id="IPR029058">
    <property type="entry name" value="AB_hydrolase_fold"/>
</dbReference>
<dbReference type="Gene3D" id="3.40.50.1820">
    <property type="entry name" value="alpha/beta hydrolase"/>
    <property type="match status" value="1"/>
</dbReference>
<dbReference type="STRING" id="1027249.SAMN05216179_3201"/>
<accession>A0A1M7QI29</accession>
<dbReference type="Pfam" id="PF00756">
    <property type="entry name" value="Esterase"/>
    <property type="match status" value="1"/>
</dbReference>
<feature type="signal peptide" evidence="1">
    <location>
        <begin position="1"/>
        <end position="24"/>
    </location>
</feature>
<evidence type="ECO:0000256" key="1">
    <source>
        <dbReference type="SAM" id="SignalP"/>
    </source>
</evidence>
<name>A0A1M7QI29_9BACI</name>
<reference evidence="2 3" key="1">
    <citation type="submission" date="2016-11" db="EMBL/GenBank/DDBJ databases">
        <authorList>
            <person name="Jaros S."/>
            <person name="Januszkiewicz K."/>
            <person name="Wedrychowicz H."/>
        </authorList>
    </citation>
    <scope>NUCLEOTIDE SEQUENCE [LARGE SCALE GENOMIC DNA]</scope>
    <source>
        <strain evidence="2 3">CGMCC 1.10681</strain>
    </source>
</reference>
<dbReference type="PANTHER" id="PTHR48098:SF1">
    <property type="entry name" value="DIACYLGLYCEROL ACYLTRANSFERASE_MYCOLYLTRANSFERASE AG85A"/>
    <property type="match status" value="1"/>
</dbReference>
<dbReference type="EMBL" id="FRCZ01000007">
    <property type="protein sequence ID" value="SHN30704.1"/>
    <property type="molecule type" value="Genomic_DNA"/>
</dbReference>
<keyword evidence="1" id="KW-0732">Signal</keyword>
<dbReference type="SUPFAM" id="SSF53474">
    <property type="entry name" value="alpha/beta-Hydrolases"/>
    <property type="match status" value="1"/>
</dbReference>
<proteinExistence type="predicted"/>
<dbReference type="AlphaFoldDB" id="A0A1M7QI29"/>
<dbReference type="GO" id="GO:0016747">
    <property type="term" value="F:acyltransferase activity, transferring groups other than amino-acyl groups"/>
    <property type="evidence" value="ECO:0007669"/>
    <property type="project" value="TreeGrafter"/>
</dbReference>
<keyword evidence="3" id="KW-1185">Reference proteome</keyword>
<dbReference type="InterPro" id="IPR000801">
    <property type="entry name" value="Esterase-like"/>
</dbReference>
<protein>
    <submittedName>
        <fullName evidence="2">Enterochelin esterase</fullName>
    </submittedName>
</protein>
<sequence>MRKIYLLTLSFCIIFAMAPGSVIASEKTEPAPPGYDEYQSGIPHGEMNMITYYSTTVGVNRNALVYTPPGYSPKKKYNVLYLLHGIGGDENEWNDQMNPQNILDNLYAENKLEPMIVVFPNGRAMEDDRPIGDIFDPEKIAAFERFEGDLLDDLIPHIESEYPVWKNRHHRALAGLSMGGGQSLNFGLNHLDTFSWVGAFSAAPNTKAPEELLVDPKKISKRLHLLWLSCGDEDNLLSISENFHNSLTENNISHKWYVDQGGHEPAVWSSGLYHFSQQLFKK</sequence>